<proteinExistence type="predicted"/>
<reference evidence="2" key="1">
    <citation type="submission" date="2023-08" db="EMBL/GenBank/DDBJ databases">
        <title>Pelteobagrus vachellii genome.</title>
        <authorList>
            <person name="Liu H."/>
        </authorList>
    </citation>
    <scope>NUCLEOTIDE SEQUENCE</scope>
    <source>
        <strain evidence="2">PRFRI_2022a</strain>
        <tissue evidence="2">Muscle</tissue>
    </source>
</reference>
<comment type="caution">
    <text evidence="2">The sequence shown here is derived from an EMBL/GenBank/DDBJ whole genome shotgun (WGS) entry which is preliminary data.</text>
</comment>
<organism evidence="2 3">
    <name type="scientific">Tachysurus vachellii</name>
    <name type="common">Darkbarbel catfish</name>
    <name type="synonym">Pelteobagrus vachellii</name>
    <dbReference type="NCBI Taxonomy" id="175792"/>
    <lineage>
        <taxon>Eukaryota</taxon>
        <taxon>Metazoa</taxon>
        <taxon>Chordata</taxon>
        <taxon>Craniata</taxon>
        <taxon>Vertebrata</taxon>
        <taxon>Euteleostomi</taxon>
        <taxon>Actinopterygii</taxon>
        <taxon>Neopterygii</taxon>
        <taxon>Teleostei</taxon>
        <taxon>Ostariophysi</taxon>
        <taxon>Siluriformes</taxon>
        <taxon>Bagridae</taxon>
        <taxon>Tachysurus</taxon>
    </lineage>
</organism>
<dbReference type="Proteomes" id="UP001187315">
    <property type="component" value="Unassembled WGS sequence"/>
</dbReference>
<dbReference type="EMBL" id="JAVHJS010000011">
    <property type="protein sequence ID" value="KAK2843015.1"/>
    <property type="molecule type" value="Genomic_DNA"/>
</dbReference>
<accession>A0AA88SL19</accession>
<evidence type="ECO:0000313" key="2">
    <source>
        <dbReference type="EMBL" id="KAK2843015.1"/>
    </source>
</evidence>
<gene>
    <name evidence="2" type="ORF">Q7C36_011230</name>
</gene>
<evidence type="ECO:0000313" key="3">
    <source>
        <dbReference type="Proteomes" id="UP001187315"/>
    </source>
</evidence>
<feature type="compositionally biased region" description="Basic and acidic residues" evidence="1">
    <location>
        <begin position="11"/>
        <end position="29"/>
    </location>
</feature>
<name>A0AA88SL19_TACVA</name>
<sequence>MLTQDSYRMPAADRDTGERLCRDQRERGQMAELPWGSRAKELTKPVTPTQPPPLLWKRAPGRLWVTVVTQLPRQPDCTSTSRQQQRAGKRAQLRTCICTDEPQRSLTTSKRKIHSVPDFIVSLSQP</sequence>
<feature type="region of interest" description="Disordered" evidence="1">
    <location>
        <begin position="1"/>
        <end position="55"/>
    </location>
</feature>
<protein>
    <submittedName>
        <fullName evidence="2">Uncharacterized protein</fullName>
    </submittedName>
</protein>
<dbReference type="AlphaFoldDB" id="A0AA88SL19"/>
<keyword evidence="3" id="KW-1185">Reference proteome</keyword>
<evidence type="ECO:0000256" key="1">
    <source>
        <dbReference type="SAM" id="MobiDB-lite"/>
    </source>
</evidence>